<protein>
    <recommendedName>
        <fullName evidence="4">Centromere protein O</fullName>
    </recommendedName>
</protein>
<evidence type="ECO:0000313" key="9">
    <source>
        <dbReference type="EMBL" id="GAB1297270.1"/>
    </source>
</evidence>
<comment type="caution">
    <text evidence="9">The sequence shown here is derived from an EMBL/GenBank/DDBJ whole genome shotgun (WGS) entry which is preliminary data.</text>
</comment>
<dbReference type="Proteomes" id="UP001623349">
    <property type="component" value="Unassembled WGS sequence"/>
</dbReference>
<proteinExistence type="inferred from homology"/>
<comment type="similarity">
    <text evidence="3">Belongs to the CENP-O/MCM21 family.</text>
</comment>
<organism evidence="9 10">
    <name type="scientific">Apodemus speciosus</name>
    <name type="common">Large Japanese field mouse</name>
    <dbReference type="NCBI Taxonomy" id="105296"/>
    <lineage>
        <taxon>Eukaryota</taxon>
        <taxon>Metazoa</taxon>
        <taxon>Chordata</taxon>
        <taxon>Craniata</taxon>
        <taxon>Vertebrata</taxon>
        <taxon>Euteleostomi</taxon>
        <taxon>Mammalia</taxon>
        <taxon>Eutheria</taxon>
        <taxon>Euarchontoglires</taxon>
        <taxon>Glires</taxon>
        <taxon>Rodentia</taxon>
        <taxon>Myomorpha</taxon>
        <taxon>Muroidea</taxon>
        <taxon>Muridae</taxon>
        <taxon>Murinae</taxon>
        <taxon>Apodemus</taxon>
    </lineage>
</organism>
<feature type="region of interest" description="Disordered" evidence="8">
    <location>
        <begin position="47"/>
        <end position="66"/>
    </location>
</feature>
<keyword evidence="5" id="KW-0158">Chromosome</keyword>
<keyword evidence="6" id="KW-0539">Nucleus</keyword>
<evidence type="ECO:0000313" key="10">
    <source>
        <dbReference type="Proteomes" id="UP001623349"/>
    </source>
</evidence>
<dbReference type="InterPro" id="IPR018464">
    <property type="entry name" value="CENP-O"/>
</dbReference>
<evidence type="ECO:0000256" key="7">
    <source>
        <dbReference type="ARBA" id="ARBA00023328"/>
    </source>
</evidence>
<dbReference type="CDD" id="cd23836">
    <property type="entry name" value="DRWD-C_CENP-O"/>
    <property type="match status" value="1"/>
</dbReference>
<evidence type="ECO:0000256" key="6">
    <source>
        <dbReference type="ARBA" id="ARBA00023242"/>
    </source>
</evidence>
<accession>A0ABQ0FDD9</accession>
<evidence type="ECO:0000256" key="4">
    <source>
        <dbReference type="ARBA" id="ARBA00016395"/>
    </source>
</evidence>
<evidence type="ECO:0000256" key="1">
    <source>
        <dbReference type="ARBA" id="ARBA00004123"/>
    </source>
</evidence>
<evidence type="ECO:0000256" key="3">
    <source>
        <dbReference type="ARBA" id="ARBA00007321"/>
    </source>
</evidence>
<sequence>MLTLPCTSSIVRKTTENPKRRWSLQILCGQAESAKEGVLAHLERLETQTNRKSEEPTAREKESSLRTKIRKLQQQREKLRAEVKRRRARSFLCVALAVLELTLASNSEIHLLLPHSTGIKGPAWIFSNTIRSFSVCLVHVAQTYPLKRSMVKDSSAKEDPSKTVISEQEVLEKQWRNVKAILQAYRFTGLSGKLTSRGVCVYLSTAFEGNLLESYFVDLVIAKPLRIHHHSIPVFIPLEKIATAHLQTDVQRFLFSLWECLNAYVGRKYQADQLESDFCAFLTGPLQRNTLCNLLSFSYKVTQGRQTFSFSARLLYEDLTAALPTDVTVTRPGVEASSPHWEEHRASHEMLFRTKPLHQVFASFSKETEKLDLSLVS</sequence>
<dbReference type="CDD" id="cd23835">
    <property type="entry name" value="DRWD-N_CENP-O"/>
    <property type="match status" value="1"/>
</dbReference>
<evidence type="ECO:0000256" key="5">
    <source>
        <dbReference type="ARBA" id="ARBA00022454"/>
    </source>
</evidence>
<comment type="subcellular location">
    <subcellularLocation>
        <location evidence="2">Chromosome</location>
        <location evidence="2">Centromere</location>
    </subcellularLocation>
    <subcellularLocation>
        <location evidence="1">Nucleus</location>
    </subcellularLocation>
</comment>
<dbReference type="PANTHER" id="PTHR14582:SF1">
    <property type="entry name" value="CENTROMERE PROTEIN O"/>
    <property type="match status" value="1"/>
</dbReference>
<reference evidence="9 10" key="1">
    <citation type="submission" date="2024-08" db="EMBL/GenBank/DDBJ databases">
        <title>The draft genome of Apodemus speciosus.</title>
        <authorList>
            <person name="Nabeshima K."/>
            <person name="Suzuki S."/>
            <person name="Onuma M."/>
        </authorList>
    </citation>
    <scope>NUCLEOTIDE SEQUENCE [LARGE SCALE GENOMIC DNA]</scope>
    <source>
        <strain evidence="9">IB14-021</strain>
    </source>
</reference>
<dbReference type="EMBL" id="BAAFST010000012">
    <property type="protein sequence ID" value="GAB1297270.1"/>
    <property type="molecule type" value="Genomic_DNA"/>
</dbReference>
<dbReference type="PANTHER" id="PTHR14582">
    <property type="entry name" value="INNER KINETOCHORE SUBUNIT MAL2"/>
    <property type="match status" value="1"/>
</dbReference>
<gene>
    <name evidence="9" type="ORF">APTSU1_001250600</name>
</gene>
<evidence type="ECO:0000256" key="2">
    <source>
        <dbReference type="ARBA" id="ARBA00004584"/>
    </source>
</evidence>
<feature type="compositionally biased region" description="Basic and acidic residues" evidence="8">
    <location>
        <begin position="47"/>
        <end position="65"/>
    </location>
</feature>
<evidence type="ECO:0000256" key="8">
    <source>
        <dbReference type="SAM" id="MobiDB-lite"/>
    </source>
</evidence>
<dbReference type="Pfam" id="PF09496">
    <property type="entry name" value="CENP-O"/>
    <property type="match status" value="1"/>
</dbReference>
<name>A0ABQ0FDD9_APOSI</name>
<keyword evidence="10" id="KW-1185">Reference proteome</keyword>
<keyword evidence="7" id="KW-0137">Centromere</keyword>